<evidence type="ECO:0000256" key="3">
    <source>
        <dbReference type="ARBA" id="ARBA00022576"/>
    </source>
</evidence>
<evidence type="ECO:0000313" key="8">
    <source>
        <dbReference type="EMBL" id="CAA9548074.1"/>
    </source>
</evidence>
<dbReference type="FunFam" id="3.40.640.10:FF:000033">
    <property type="entry name" value="Aspartate aminotransferase"/>
    <property type="match status" value="1"/>
</dbReference>
<sequence>MRLARSVEAIPPSGIRKLFDVVAQMDDVVSLGVGEPDFGTAWRVREAAIYGLERGRTSYTGNSGLLELRQAVAAHLRRRHGLGYEPEGEILISVGVSEALDLAMRALLDPGDEVIVPQPCYVAYQPCVALAGGVPVAVGTTAAEGFVPSAEALRAAIGPRTRAILLNYPGNPTGAVPDEAALRAIAAVAAEHDLVVVSDEIYDRLSYDAPHVAFATLPGMRQRTLLLNGFSKTYGMTGWRVGYAAGPEPLIAAMTKIHQYTALCASRQAQEAAIEALRVPDRDVQAMVDDYDGRRRLFVGGLNRIGLPCHLPQGAFYAFPSIAQTGLSAEAFAERLLLEGRVAVVPGTAFGAGGEGHIRCSYATALPKLEEALDRMERFVQTLPGVVPTVATGVAG</sequence>
<dbReference type="SUPFAM" id="SSF53383">
    <property type="entry name" value="PLP-dependent transferases"/>
    <property type="match status" value="1"/>
</dbReference>
<dbReference type="AlphaFoldDB" id="A0A6J4UDY2"/>
<accession>A0A6J4UDY2</accession>
<dbReference type="InterPro" id="IPR015422">
    <property type="entry name" value="PyrdxlP-dep_Trfase_small"/>
</dbReference>
<dbReference type="PROSITE" id="PS00105">
    <property type="entry name" value="AA_TRANSFER_CLASS_1"/>
    <property type="match status" value="1"/>
</dbReference>
<protein>
    <recommendedName>
        <fullName evidence="6">Aminotransferase</fullName>
        <ecNumber evidence="6">2.6.1.-</ecNumber>
    </recommendedName>
</protein>
<evidence type="ECO:0000256" key="6">
    <source>
        <dbReference type="RuleBase" id="RU000481"/>
    </source>
</evidence>
<reference evidence="8" key="1">
    <citation type="submission" date="2020-02" db="EMBL/GenBank/DDBJ databases">
        <authorList>
            <person name="Meier V. D."/>
        </authorList>
    </citation>
    <scope>NUCLEOTIDE SEQUENCE</scope>
    <source>
        <strain evidence="8">AVDCRST_MAG59</strain>
    </source>
</reference>
<keyword evidence="5" id="KW-0663">Pyridoxal phosphate</keyword>
<organism evidence="8">
    <name type="scientific">uncultured Thermomicrobiales bacterium</name>
    <dbReference type="NCBI Taxonomy" id="1645740"/>
    <lineage>
        <taxon>Bacteria</taxon>
        <taxon>Pseudomonadati</taxon>
        <taxon>Thermomicrobiota</taxon>
        <taxon>Thermomicrobia</taxon>
        <taxon>Thermomicrobiales</taxon>
        <taxon>environmental samples</taxon>
    </lineage>
</organism>
<evidence type="ECO:0000259" key="7">
    <source>
        <dbReference type="Pfam" id="PF00155"/>
    </source>
</evidence>
<evidence type="ECO:0000256" key="4">
    <source>
        <dbReference type="ARBA" id="ARBA00022679"/>
    </source>
</evidence>
<dbReference type="InterPro" id="IPR015421">
    <property type="entry name" value="PyrdxlP-dep_Trfase_major"/>
</dbReference>
<comment type="cofactor">
    <cofactor evidence="1 6">
        <name>pyridoxal 5'-phosphate</name>
        <dbReference type="ChEBI" id="CHEBI:597326"/>
    </cofactor>
</comment>
<dbReference type="InterPro" id="IPR015424">
    <property type="entry name" value="PyrdxlP-dep_Trfase"/>
</dbReference>
<dbReference type="InterPro" id="IPR004839">
    <property type="entry name" value="Aminotransferase_I/II_large"/>
</dbReference>
<evidence type="ECO:0000256" key="2">
    <source>
        <dbReference type="ARBA" id="ARBA00007441"/>
    </source>
</evidence>
<dbReference type="InterPro" id="IPR004838">
    <property type="entry name" value="NHTrfase_class1_PyrdxlP-BS"/>
</dbReference>
<dbReference type="GO" id="GO:0030170">
    <property type="term" value="F:pyridoxal phosphate binding"/>
    <property type="evidence" value="ECO:0007669"/>
    <property type="project" value="InterPro"/>
</dbReference>
<evidence type="ECO:0000256" key="1">
    <source>
        <dbReference type="ARBA" id="ARBA00001933"/>
    </source>
</evidence>
<gene>
    <name evidence="8" type="ORF">AVDCRST_MAG59-1498</name>
</gene>
<keyword evidence="4 6" id="KW-0808">Transferase</keyword>
<dbReference type="InterPro" id="IPR050596">
    <property type="entry name" value="AspAT/PAT-like"/>
</dbReference>
<comment type="similarity">
    <text evidence="2 6">Belongs to the class-I pyridoxal-phosphate-dependent aminotransferase family.</text>
</comment>
<feature type="domain" description="Aminotransferase class I/classII large" evidence="7">
    <location>
        <begin position="27"/>
        <end position="375"/>
    </location>
</feature>
<dbReference type="Gene3D" id="3.90.1150.10">
    <property type="entry name" value="Aspartate Aminotransferase, domain 1"/>
    <property type="match status" value="1"/>
</dbReference>
<dbReference type="GO" id="GO:0006520">
    <property type="term" value="P:amino acid metabolic process"/>
    <property type="evidence" value="ECO:0007669"/>
    <property type="project" value="InterPro"/>
</dbReference>
<evidence type="ECO:0000256" key="5">
    <source>
        <dbReference type="ARBA" id="ARBA00022898"/>
    </source>
</evidence>
<keyword evidence="3 6" id="KW-0032">Aminotransferase</keyword>
<proteinExistence type="inferred from homology"/>
<dbReference type="EMBL" id="CADCWF010000091">
    <property type="protein sequence ID" value="CAA9548074.1"/>
    <property type="molecule type" value="Genomic_DNA"/>
</dbReference>
<dbReference type="EC" id="2.6.1.-" evidence="6"/>
<dbReference type="CDD" id="cd00609">
    <property type="entry name" value="AAT_like"/>
    <property type="match status" value="1"/>
</dbReference>
<dbReference type="Gene3D" id="3.40.640.10">
    <property type="entry name" value="Type I PLP-dependent aspartate aminotransferase-like (Major domain)"/>
    <property type="match status" value="1"/>
</dbReference>
<dbReference type="GO" id="GO:0008483">
    <property type="term" value="F:transaminase activity"/>
    <property type="evidence" value="ECO:0007669"/>
    <property type="project" value="UniProtKB-KW"/>
</dbReference>
<dbReference type="PANTHER" id="PTHR46383:SF3">
    <property type="entry name" value="ASPARTATE AMINOTRANSFERASE-RELATED"/>
    <property type="match status" value="1"/>
</dbReference>
<dbReference type="PANTHER" id="PTHR46383">
    <property type="entry name" value="ASPARTATE AMINOTRANSFERASE"/>
    <property type="match status" value="1"/>
</dbReference>
<name>A0A6J4UDY2_9BACT</name>
<dbReference type="Pfam" id="PF00155">
    <property type="entry name" value="Aminotran_1_2"/>
    <property type="match status" value="1"/>
</dbReference>